<keyword evidence="3" id="KW-0813">Transport</keyword>
<name>X1Q2L8_9ZZZZ</name>
<protein>
    <recommendedName>
        <fullName evidence="5">Solute-binding protein family 5 domain-containing protein</fullName>
    </recommendedName>
</protein>
<dbReference type="EMBL" id="BARV01026870">
    <property type="protein sequence ID" value="GAI45340.1"/>
    <property type="molecule type" value="Genomic_DNA"/>
</dbReference>
<comment type="subcellular location">
    <subcellularLocation>
        <location evidence="1">Cell envelope</location>
    </subcellularLocation>
</comment>
<evidence type="ECO:0000256" key="4">
    <source>
        <dbReference type="ARBA" id="ARBA00022729"/>
    </source>
</evidence>
<feature type="non-terminal residue" evidence="6">
    <location>
        <position position="262"/>
    </location>
</feature>
<keyword evidence="4" id="KW-0732">Signal</keyword>
<proteinExistence type="inferred from homology"/>
<organism evidence="6">
    <name type="scientific">marine sediment metagenome</name>
    <dbReference type="NCBI Taxonomy" id="412755"/>
    <lineage>
        <taxon>unclassified sequences</taxon>
        <taxon>metagenomes</taxon>
        <taxon>ecological metagenomes</taxon>
    </lineage>
</organism>
<dbReference type="Gene3D" id="3.40.190.10">
    <property type="entry name" value="Periplasmic binding protein-like II"/>
    <property type="match status" value="1"/>
</dbReference>
<dbReference type="GO" id="GO:1904680">
    <property type="term" value="F:peptide transmembrane transporter activity"/>
    <property type="evidence" value="ECO:0007669"/>
    <property type="project" value="TreeGrafter"/>
</dbReference>
<sequence length="262" mass="29633">GTGPFKLKEWKKDELLVLERNDDYYLESAKLENVVFQIFAGRPMMMYEQGEIDITTVGLANLERVLDPADPLNKELLTIPSIGIGYLGFNVTMPPFDDPKVRRAFALALDMDKILGVSLKGNAERGSSFVPPGIPGYNDVLELLPFDPEQAKQLIIESEYRSATNLPPITLYALYSVGPTEEAMVAMWWQNLGVEVEVQVIGELEEWYERSHNREFQLFNSGWRADYIDPQNFLEVLFHSQSDENGFAYSNPEVDAALEKSA</sequence>
<evidence type="ECO:0000256" key="1">
    <source>
        <dbReference type="ARBA" id="ARBA00004196"/>
    </source>
</evidence>
<dbReference type="CDD" id="cd00995">
    <property type="entry name" value="PBP2_NikA_DppA_OppA_like"/>
    <property type="match status" value="1"/>
</dbReference>
<dbReference type="GO" id="GO:0015833">
    <property type="term" value="P:peptide transport"/>
    <property type="evidence" value="ECO:0007669"/>
    <property type="project" value="TreeGrafter"/>
</dbReference>
<dbReference type="AlphaFoldDB" id="X1Q2L8"/>
<dbReference type="PANTHER" id="PTHR30290:SF10">
    <property type="entry name" value="PERIPLASMIC OLIGOPEPTIDE-BINDING PROTEIN-RELATED"/>
    <property type="match status" value="1"/>
</dbReference>
<dbReference type="InterPro" id="IPR039424">
    <property type="entry name" value="SBP_5"/>
</dbReference>
<dbReference type="InterPro" id="IPR000914">
    <property type="entry name" value="SBP_5_dom"/>
</dbReference>
<dbReference type="GO" id="GO:0030313">
    <property type="term" value="C:cell envelope"/>
    <property type="evidence" value="ECO:0007669"/>
    <property type="project" value="UniProtKB-SubCell"/>
</dbReference>
<dbReference type="PANTHER" id="PTHR30290">
    <property type="entry name" value="PERIPLASMIC BINDING COMPONENT OF ABC TRANSPORTER"/>
    <property type="match status" value="1"/>
</dbReference>
<evidence type="ECO:0000313" key="6">
    <source>
        <dbReference type="EMBL" id="GAI45340.1"/>
    </source>
</evidence>
<evidence type="ECO:0000259" key="5">
    <source>
        <dbReference type="Pfam" id="PF00496"/>
    </source>
</evidence>
<evidence type="ECO:0000256" key="3">
    <source>
        <dbReference type="ARBA" id="ARBA00022448"/>
    </source>
</evidence>
<gene>
    <name evidence="6" type="ORF">S06H3_43331</name>
</gene>
<accession>X1Q2L8</accession>
<dbReference type="SUPFAM" id="SSF53850">
    <property type="entry name" value="Periplasmic binding protein-like II"/>
    <property type="match status" value="1"/>
</dbReference>
<comment type="similarity">
    <text evidence="2">Belongs to the bacterial solute-binding protein 5 family.</text>
</comment>
<dbReference type="Gene3D" id="3.10.105.10">
    <property type="entry name" value="Dipeptide-binding Protein, Domain 3"/>
    <property type="match status" value="1"/>
</dbReference>
<feature type="domain" description="Solute-binding protein family 5" evidence="5">
    <location>
        <begin position="1"/>
        <end position="243"/>
    </location>
</feature>
<dbReference type="Pfam" id="PF00496">
    <property type="entry name" value="SBP_bac_5"/>
    <property type="match status" value="1"/>
</dbReference>
<reference evidence="6" key="1">
    <citation type="journal article" date="2014" name="Front. Microbiol.">
        <title>High frequency of phylogenetically diverse reductive dehalogenase-homologous genes in deep subseafloor sedimentary metagenomes.</title>
        <authorList>
            <person name="Kawai M."/>
            <person name="Futagami T."/>
            <person name="Toyoda A."/>
            <person name="Takaki Y."/>
            <person name="Nishi S."/>
            <person name="Hori S."/>
            <person name="Arai W."/>
            <person name="Tsubouchi T."/>
            <person name="Morono Y."/>
            <person name="Uchiyama I."/>
            <person name="Ito T."/>
            <person name="Fujiyama A."/>
            <person name="Inagaki F."/>
            <person name="Takami H."/>
        </authorList>
    </citation>
    <scope>NUCLEOTIDE SEQUENCE</scope>
    <source>
        <strain evidence="6">Expedition CK06-06</strain>
    </source>
</reference>
<feature type="non-terminal residue" evidence="6">
    <location>
        <position position="1"/>
    </location>
</feature>
<evidence type="ECO:0000256" key="2">
    <source>
        <dbReference type="ARBA" id="ARBA00005695"/>
    </source>
</evidence>
<comment type="caution">
    <text evidence="6">The sequence shown here is derived from an EMBL/GenBank/DDBJ whole genome shotgun (WGS) entry which is preliminary data.</text>
</comment>